<name>A0ABU9QS40_9BURK</name>
<dbReference type="EMBL" id="JAZHGC010000078">
    <property type="protein sequence ID" value="MEM5292261.1"/>
    <property type="molecule type" value="Genomic_DNA"/>
</dbReference>
<dbReference type="Proteomes" id="UP001494588">
    <property type="component" value="Unassembled WGS sequence"/>
</dbReference>
<feature type="non-terminal residue" evidence="2">
    <location>
        <position position="85"/>
    </location>
</feature>
<proteinExistence type="predicted"/>
<feature type="compositionally biased region" description="Basic and acidic residues" evidence="1">
    <location>
        <begin position="10"/>
        <end position="26"/>
    </location>
</feature>
<evidence type="ECO:0000256" key="1">
    <source>
        <dbReference type="SAM" id="MobiDB-lite"/>
    </source>
</evidence>
<reference evidence="2 3" key="1">
    <citation type="submission" date="2024-01" db="EMBL/GenBank/DDBJ databases">
        <title>The diversity of rhizobia nodulating Mimosa spp. in eleven states of Brazil covering several biomes is determined by host plant, location, and edaphic factors.</title>
        <authorList>
            <person name="Rouws L."/>
            <person name="Barauna A."/>
            <person name="Beukes C."/>
            <person name="De Faria S.M."/>
            <person name="Gross E."/>
            <person name="Dos Reis Junior F.B."/>
            <person name="Simon M."/>
            <person name="Maluk M."/>
            <person name="Odee D.W."/>
            <person name="Kenicer G."/>
            <person name="Young J.P.W."/>
            <person name="Reis V.M."/>
            <person name="Zilli J."/>
            <person name="James E.K."/>
        </authorList>
    </citation>
    <scope>NUCLEOTIDE SEQUENCE [LARGE SCALE GENOMIC DNA]</scope>
    <source>
        <strain evidence="2 3">JPY77</strain>
    </source>
</reference>
<evidence type="ECO:0000313" key="2">
    <source>
        <dbReference type="EMBL" id="MEM5292261.1"/>
    </source>
</evidence>
<feature type="region of interest" description="Disordered" evidence="1">
    <location>
        <begin position="1"/>
        <end position="38"/>
    </location>
</feature>
<comment type="caution">
    <text evidence="2">The sequence shown here is derived from an EMBL/GenBank/DDBJ whole genome shotgun (WGS) entry which is preliminary data.</text>
</comment>
<dbReference type="RefSeq" id="WP_342965470.1">
    <property type="nucleotide sequence ID" value="NZ_JAZHGC010000078.1"/>
</dbReference>
<evidence type="ECO:0000313" key="3">
    <source>
        <dbReference type="Proteomes" id="UP001494588"/>
    </source>
</evidence>
<sequence length="85" mass="9534">MAKQVGPRRSKPEQEHALRGRHKDEAFSGEFHQGQRTWRPPHRLMVWTPAPFGATLISPISGRTSMPALTIGLDIAKNVFQVYGV</sequence>
<evidence type="ECO:0008006" key="4">
    <source>
        <dbReference type="Google" id="ProtNLM"/>
    </source>
</evidence>
<organism evidence="2 3">
    <name type="scientific">Paraburkholderia sabiae</name>
    <dbReference type="NCBI Taxonomy" id="273251"/>
    <lineage>
        <taxon>Bacteria</taxon>
        <taxon>Pseudomonadati</taxon>
        <taxon>Pseudomonadota</taxon>
        <taxon>Betaproteobacteria</taxon>
        <taxon>Burkholderiales</taxon>
        <taxon>Burkholderiaceae</taxon>
        <taxon>Paraburkholderia</taxon>
    </lineage>
</organism>
<protein>
    <recommendedName>
        <fullName evidence="4">Transposase</fullName>
    </recommendedName>
</protein>
<gene>
    <name evidence="2" type="ORF">V4C55_41960</name>
</gene>
<keyword evidence="3" id="KW-1185">Reference proteome</keyword>
<accession>A0ABU9QS40</accession>